<accession>A0ACC1D4C7</accession>
<proteinExistence type="predicted"/>
<protein>
    <submittedName>
        <fullName evidence="1">Uncharacterized protein</fullName>
    </submittedName>
</protein>
<reference evidence="1 2" key="1">
    <citation type="journal article" date="2021" name="Front. Genet.">
        <title>Chromosome-Level Genome Assembly Reveals Significant Gene Expansion in the Toll and IMD Signaling Pathways of Dendrolimus kikuchii.</title>
        <authorList>
            <person name="Zhou J."/>
            <person name="Wu P."/>
            <person name="Xiong Z."/>
            <person name="Liu N."/>
            <person name="Zhao N."/>
            <person name="Ji M."/>
            <person name="Qiu Y."/>
            <person name="Yang B."/>
        </authorList>
    </citation>
    <scope>NUCLEOTIDE SEQUENCE [LARGE SCALE GENOMIC DNA]</scope>
    <source>
        <strain evidence="1">Ann1</strain>
    </source>
</reference>
<name>A0ACC1D4C7_9NEOP</name>
<comment type="caution">
    <text evidence="1">The sequence shown here is derived from an EMBL/GenBank/DDBJ whole genome shotgun (WGS) entry which is preliminary data.</text>
</comment>
<dbReference type="EMBL" id="CM034395">
    <property type="protein sequence ID" value="KAJ0178789.1"/>
    <property type="molecule type" value="Genomic_DNA"/>
</dbReference>
<gene>
    <name evidence="1" type="ORF">K1T71_005564</name>
</gene>
<organism evidence="1 2">
    <name type="scientific">Dendrolimus kikuchii</name>
    <dbReference type="NCBI Taxonomy" id="765133"/>
    <lineage>
        <taxon>Eukaryota</taxon>
        <taxon>Metazoa</taxon>
        <taxon>Ecdysozoa</taxon>
        <taxon>Arthropoda</taxon>
        <taxon>Hexapoda</taxon>
        <taxon>Insecta</taxon>
        <taxon>Pterygota</taxon>
        <taxon>Neoptera</taxon>
        <taxon>Endopterygota</taxon>
        <taxon>Lepidoptera</taxon>
        <taxon>Glossata</taxon>
        <taxon>Ditrysia</taxon>
        <taxon>Bombycoidea</taxon>
        <taxon>Lasiocampidae</taxon>
        <taxon>Dendrolimus</taxon>
    </lineage>
</organism>
<keyword evidence="2" id="KW-1185">Reference proteome</keyword>
<evidence type="ECO:0000313" key="2">
    <source>
        <dbReference type="Proteomes" id="UP000824533"/>
    </source>
</evidence>
<evidence type="ECO:0000313" key="1">
    <source>
        <dbReference type="EMBL" id="KAJ0178789.1"/>
    </source>
</evidence>
<dbReference type="Proteomes" id="UP000824533">
    <property type="component" value="Linkage Group LG09"/>
</dbReference>
<sequence>MTIPPFPSQDLAKLVLGYLAEEQLMTAYDEFLQASPYLDAMRNEYDRIFMTSLRNILAEYRAIKIYVETCKPFSLRRRLFQCANLLDIVKLLVTHIDVNKLHGSENDKTCTEKLVINSPSKLSGCDACNVLKLPNCACKSRQSSLNVSGSNECETQSGANTSVEATSLADLPGSYLTHRKKHVKVLERCSSLNSSANIDQPINIPNISECTQYHINESNIGNKINYNTKEIETRGHKESNNGSKPISNENIVQRHTYNNITDSDNVIKTVSNASTFQDFAAGVTAGVEVQNNIVPDSSTSESSCVPMPMQTDVNAIVNDIKNIKQQFLLKISSIRQNNETKRNEAISVNKLTYPRIRPKSEDPKIKILSDVKVDHYNDSQKKISANNATSTPLMQMQTIVINGTPAYRHEPVTAQRQNFTKAEIMAMPTLIVVPPSSAPTILSQTSQCSMASTAPILSCTQANTKDCILSPLVIDVTSSPCQDNINIPDTIKESSNVKETSVETGLIKTVNVHKNTSLPKDSTVACESSTPQVPPPIRKSSSTPRRNSHIRVLDFTTPRRILHETANEQGDSQNPDCPVEVVLSGCPNVINSSGNAHSNHVTVEITSNDGDNISAKENNGKIKHIKHKKNNWDADLRALVAADTSNISSKSVSFKTKNSKKKKSTLKIIEETDVTGDVSASVSKKKSSSKKTKRKQIIEEEEPEIVTNSKINVVPVKPTINIKPATDWGATSQDSKKDDANNRVNMEDNNETPELERLSLHNDIGAKLNISDIFETPYKQAFYDIQMETPRFLRLGPDLPDEPMSDIKIMNIPTPRFLDTSKPLQATPSSYASRPTDYSSGGSYYKPDDQDYVLNPNIECPVTSRKESAIILPQDIENNKKHSRPVRKCTKNVSYYKKSLQEKEELKEAEVTSNHSDTTSVTSSIDKNESNAELKCAKDLKINPKLKNVPKRKNSVKKRKTPVKKEKPKMFMKIKPRRMTPTKETVGGRGRKRLDDSRKNSPAAKRGKSKEKNNVTPLISLVPTKSRRKSSTPRKLHCSKTFNSESSGHDSPDNVPDVKPNEKENSNNSNQGKTIQLSDTDQLTLRWSDDGSQDAKSNDAQAKTTDIEDVSKIQAYIETTVLENPKPNCEEEGTLQIDLIKRGFDVETAKKIERDLLDTPPHSEISRSSTVKHIEISELKKDETCLERSVETDSSIINGLQIVEETEENYELSVHDCNEETENYIVSKYDETKNVSHIPPVKLKDSYLMEICVDNEATVRLRAPPFIFLVDLNFEETHRDIDKETEAAVNSILKYDKLYTPLKESIKAQCYEIFDSTLTSLDTPLKTQSSPKAVRDMTVTEIVFEEEKPEVKETKKRKRLQNSNSSEESANENKRTKPDPKDLLKSTNIQNFDIETVLTKLHGH</sequence>